<evidence type="ECO:0000313" key="2">
    <source>
        <dbReference type="EMBL" id="TNN46252.1"/>
    </source>
</evidence>
<feature type="compositionally biased region" description="Basic residues" evidence="1">
    <location>
        <begin position="19"/>
        <end position="34"/>
    </location>
</feature>
<evidence type="ECO:0000313" key="3">
    <source>
        <dbReference type="Proteomes" id="UP000314294"/>
    </source>
</evidence>
<protein>
    <submittedName>
        <fullName evidence="2">Uncharacterized protein</fullName>
    </submittedName>
</protein>
<accession>A0A4Z2G157</accession>
<gene>
    <name evidence="2" type="ORF">EYF80_043565</name>
</gene>
<name>A0A4Z2G157_9TELE</name>
<keyword evidence="3" id="KW-1185">Reference proteome</keyword>
<feature type="region of interest" description="Disordered" evidence="1">
    <location>
        <begin position="1"/>
        <end position="34"/>
    </location>
</feature>
<reference evidence="2 3" key="1">
    <citation type="submission" date="2019-03" db="EMBL/GenBank/DDBJ databases">
        <title>First draft genome of Liparis tanakae, snailfish: a comprehensive survey of snailfish specific genes.</title>
        <authorList>
            <person name="Kim W."/>
            <person name="Song I."/>
            <person name="Jeong J.-H."/>
            <person name="Kim D."/>
            <person name="Kim S."/>
            <person name="Ryu S."/>
            <person name="Song J.Y."/>
            <person name="Lee S.K."/>
        </authorList>
    </citation>
    <scope>NUCLEOTIDE SEQUENCE [LARGE SCALE GENOMIC DNA]</scope>
    <source>
        <tissue evidence="2">Muscle</tissue>
    </source>
</reference>
<organism evidence="2 3">
    <name type="scientific">Liparis tanakae</name>
    <name type="common">Tanaka's snailfish</name>
    <dbReference type="NCBI Taxonomy" id="230148"/>
    <lineage>
        <taxon>Eukaryota</taxon>
        <taxon>Metazoa</taxon>
        <taxon>Chordata</taxon>
        <taxon>Craniata</taxon>
        <taxon>Vertebrata</taxon>
        <taxon>Euteleostomi</taxon>
        <taxon>Actinopterygii</taxon>
        <taxon>Neopterygii</taxon>
        <taxon>Teleostei</taxon>
        <taxon>Neoteleostei</taxon>
        <taxon>Acanthomorphata</taxon>
        <taxon>Eupercaria</taxon>
        <taxon>Perciformes</taxon>
        <taxon>Cottioidei</taxon>
        <taxon>Cottales</taxon>
        <taxon>Liparidae</taxon>
        <taxon>Liparis</taxon>
    </lineage>
</organism>
<evidence type="ECO:0000256" key="1">
    <source>
        <dbReference type="SAM" id="MobiDB-lite"/>
    </source>
</evidence>
<sequence length="129" mass="14117">MERGDDVISRPSLELLHRQGAHTKARRRRRGLRKHFCPKPLTVVDSVGAKKLKKEKLRERERVTFGPVAKPPSTAARGHRYPDRVVTAGGPVPSDRPAAACVCSPASIYDQGESNSCSPWGHISIKAAS</sequence>
<dbReference type="Proteomes" id="UP000314294">
    <property type="component" value="Unassembled WGS sequence"/>
</dbReference>
<dbReference type="AlphaFoldDB" id="A0A4Z2G157"/>
<dbReference type="EMBL" id="SRLO01000800">
    <property type="protein sequence ID" value="TNN46252.1"/>
    <property type="molecule type" value="Genomic_DNA"/>
</dbReference>
<feature type="region of interest" description="Disordered" evidence="1">
    <location>
        <begin position="66"/>
        <end position="96"/>
    </location>
</feature>
<comment type="caution">
    <text evidence="2">The sequence shown here is derived from an EMBL/GenBank/DDBJ whole genome shotgun (WGS) entry which is preliminary data.</text>
</comment>
<proteinExistence type="predicted"/>